<dbReference type="EMBL" id="QZCW01000001">
    <property type="protein sequence ID" value="MCW5319622.1"/>
    <property type="molecule type" value="Genomic_DNA"/>
</dbReference>
<accession>A0ABT3KMT5</accession>
<sequence length="66" mass="7073">MANDQALNAALVGRAGSEDETVSSRAAKAAGRGRRWGCLVCRLLDRIDPGHCARNVETDEGVDPRH</sequence>
<protein>
    <submittedName>
        <fullName evidence="1">Uncharacterized protein</fullName>
    </submittedName>
</protein>
<evidence type="ECO:0000313" key="1">
    <source>
        <dbReference type="EMBL" id="MCW5319622.1"/>
    </source>
</evidence>
<reference evidence="2" key="1">
    <citation type="submission" date="2023-07" db="EMBL/GenBank/DDBJ databases">
        <title>Verminephrobacter genomes.</title>
        <authorList>
            <person name="Lund M.B."/>
        </authorList>
    </citation>
    <scope>NUCLEOTIDE SEQUENCE [LARGE SCALE GENOMIC DNA]</scope>
    <source>
        <strain evidence="2">AtM5-05</strain>
    </source>
</reference>
<evidence type="ECO:0000313" key="2">
    <source>
        <dbReference type="Proteomes" id="UP001208935"/>
    </source>
</evidence>
<gene>
    <name evidence="1" type="ORF">D5039_00030</name>
</gene>
<organism evidence="1 2">
    <name type="scientific">Verminephrobacter aporrectodeae subsp. tuberculatae</name>
    <dbReference type="NCBI Taxonomy" id="1110392"/>
    <lineage>
        <taxon>Bacteria</taxon>
        <taxon>Pseudomonadati</taxon>
        <taxon>Pseudomonadota</taxon>
        <taxon>Betaproteobacteria</taxon>
        <taxon>Burkholderiales</taxon>
        <taxon>Comamonadaceae</taxon>
        <taxon>Verminephrobacter</taxon>
    </lineage>
</organism>
<comment type="caution">
    <text evidence="1">The sequence shown here is derived from an EMBL/GenBank/DDBJ whole genome shotgun (WGS) entry which is preliminary data.</text>
</comment>
<name>A0ABT3KMT5_9BURK</name>
<dbReference type="Proteomes" id="UP001208935">
    <property type="component" value="Unassembled WGS sequence"/>
</dbReference>
<proteinExistence type="predicted"/>
<keyword evidence="2" id="KW-1185">Reference proteome</keyword>